<dbReference type="Pfam" id="PF09686">
    <property type="entry name" value="Plasmid_RAQPRD"/>
    <property type="match status" value="1"/>
</dbReference>
<dbReference type="InterPro" id="IPR019110">
    <property type="entry name" value="Uncharacterised_RAQPRD"/>
</dbReference>
<evidence type="ECO:0000313" key="1">
    <source>
        <dbReference type="EMBL" id="KKN53323.1"/>
    </source>
</evidence>
<proteinExistence type="predicted"/>
<organism evidence="1">
    <name type="scientific">marine sediment metagenome</name>
    <dbReference type="NCBI Taxonomy" id="412755"/>
    <lineage>
        <taxon>unclassified sequences</taxon>
        <taxon>metagenomes</taxon>
        <taxon>ecological metagenomes</taxon>
    </lineage>
</organism>
<gene>
    <name evidence="1" type="ORF">LCGC14_0603600</name>
</gene>
<accession>A0A0F9UID4</accession>
<name>A0A0F9UID4_9ZZZZ</name>
<reference evidence="1" key="1">
    <citation type="journal article" date="2015" name="Nature">
        <title>Complex archaea that bridge the gap between prokaryotes and eukaryotes.</title>
        <authorList>
            <person name="Spang A."/>
            <person name="Saw J.H."/>
            <person name="Jorgensen S.L."/>
            <person name="Zaremba-Niedzwiedzka K."/>
            <person name="Martijn J."/>
            <person name="Lind A.E."/>
            <person name="van Eijk R."/>
            <person name="Schleper C."/>
            <person name="Guy L."/>
            <person name="Ettema T.J."/>
        </authorList>
    </citation>
    <scope>NUCLEOTIDE SEQUENCE</scope>
</reference>
<dbReference type="EMBL" id="LAZR01000976">
    <property type="protein sequence ID" value="KKN53323.1"/>
    <property type="molecule type" value="Genomic_DNA"/>
</dbReference>
<dbReference type="AlphaFoldDB" id="A0A0F9UID4"/>
<comment type="caution">
    <text evidence="1">The sequence shown here is derived from an EMBL/GenBank/DDBJ whole genome shotgun (WGS) entry which is preliminary data.</text>
</comment>
<sequence>MNIMLKPLLLIFTISLSTIASASNFAERESLAKLIHEIDGLSSLVDEAQGRANPDSRIRFQYNLLRKDLLMMKLGIQEHLDGPAMEPRNYAPLSGDYRR</sequence>
<evidence type="ECO:0008006" key="2">
    <source>
        <dbReference type="Google" id="ProtNLM"/>
    </source>
</evidence>
<protein>
    <recommendedName>
        <fullName evidence="2">Conjugal transfer protein</fullName>
    </recommendedName>
</protein>